<dbReference type="Proteomes" id="UP001459277">
    <property type="component" value="Unassembled WGS sequence"/>
</dbReference>
<organism evidence="1 2">
    <name type="scientific">Lithocarpus litseifolius</name>
    <dbReference type="NCBI Taxonomy" id="425828"/>
    <lineage>
        <taxon>Eukaryota</taxon>
        <taxon>Viridiplantae</taxon>
        <taxon>Streptophyta</taxon>
        <taxon>Embryophyta</taxon>
        <taxon>Tracheophyta</taxon>
        <taxon>Spermatophyta</taxon>
        <taxon>Magnoliopsida</taxon>
        <taxon>eudicotyledons</taxon>
        <taxon>Gunneridae</taxon>
        <taxon>Pentapetalae</taxon>
        <taxon>rosids</taxon>
        <taxon>fabids</taxon>
        <taxon>Fagales</taxon>
        <taxon>Fagaceae</taxon>
        <taxon>Lithocarpus</taxon>
    </lineage>
</organism>
<dbReference type="AlphaFoldDB" id="A0AAW2BL87"/>
<keyword evidence="2" id="KW-1185">Reference proteome</keyword>
<proteinExistence type="predicted"/>
<evidence type="ECO:0000313" key="2">
    <source>
        <dbReference type="Proteomes" id="UP001459277"/>
    </source>
</evidence>
<dbReference type="EMBL" id="JAZDWU010000011">
    <property type="protein sequence ID" value="KAK9986203.1"/>
    <property type="molecule type" value="Genomic_DNA"/>
</dbReference>
<evidence type="ECO:0008006" key="3">
    <source>
        <dbReference type="Google" id="ProtNLM"/>
    </source>
</evidence>
<reference evidence="1 2" key="1">
    <citation type="submission" date="2024-01" db="EMBL/GenBank/DDBJ databases">
        <title>A telomere-to-telomere, gap-free genome of sweet tea (Lithocarpus litseifolius).</title>
        <authorList>
            <person name="Zhou J."/>
        </authorList>
    </citation>
    <scope>NUCLEOTIDE SEQUENCE [LARGE SCALE GENOMIC DNA]</scope>
    <source>
        <strain evidence="1">Zhou-2022a</strain>
        <tissue evidence="1">Leaf</tissue>
    </source>
</reference>
<sequence length="170" mass="19267">MLVSKSWFSLIFDPYFVGRFIHHRHQLSRSNSCFEPFTLLLQYKESQKNILVLPSDNSELFIDCGGGGGGLDFLDLLPCIERARKNYPFCIKASFNDLLLVRSEVPPGCRPSFASIASVIRLPNNGSRSFIFPIHEGTTWLALYAIYVAVIKSRDVLRMPNTRGGSRNFF</sequence>
<gene>
    <name evidence="1" type="ORF">SO802_031154</name>
</gene>
<name>A0AAW2BL87_9ROSI</name>
<comment type="caution">
    <text evidence="1">The sequence shown here is derived from an EMBL/GenBank/DDBJ whole genome shotgun (WGS) entry which is preliminary data.</text>
</comment>
<protein>
    <recommendedName>
        <fullName evidence="3">Maturase K</fullName>
    </recommendedName>
</protein>
<evidence type="ECO:0000313" key="1">
    <source>
        <dbReference type="EMBL" id="KAK9986203.1"/>
    </source>
</evidence>
<accession>A0AAW2BL87</accession>